<dbReference type="InterPro" id="IPR033121">
    <property type="entry name" value="PEPTIDASE_A1"/>
</dbReference>
<dbReference type="SUPFAM" id="SSF50630">
    <property type="entry name" value="Acid proteases"/>
    <property type="match status" value="1"/>
</dbReference>
<dbReference type="Pfam" id="PF14541">
    <property type="entry name" value="TAXi_C"/>
    <property type="match status" value="1"/>
</dbReference>
<feature type="chain" id="PRO_5035260359" description="Peptidase A1 domain-containing protein" evidence="3">
    <location>
        <begin position="19"/>
        <end position="475"/>
    </location>
</feature>
<evidence type="ECO:0000256" key="3">
    <source>
        <dbReference type="SAM" id="SignalP"/>
    </source>
</evidence>
<dbReference type="KEGG" id="hvg:123409790"/>
<evidence type="ECO:0000313" key="5">
    <source>
        <dbReference type="EnsemblPlants" id="HORVU.MOREX.r3.7HG0641640.1"/>
    </source>
</evidence>
<evidence type="ECO:0000313" key="6">
    <source>
        <dbReference type="Proteomes" id="UP000011116"/>
    </source>
</evidence>
<comment type="similarity">
    <text evidence="1">Belongs to the peptidase A1 family.</text>
</comment>
<dbReference type="GO" id="GO:0004190">
    <property type="term" value="F:aspartic-type endopeptidase activity"/>
    <property type="evidence" value="ECO:0007669"/>
    <property type="project" value="InterPro"/>
</dbReference>
<name>A0A8I7BD18_HORVV</name>
<feature type="active site" evidence="2">
    <location>
        <position position="359"/>
    </location>
</feature>
<reference evidence="5" key="3">
    <citation type="submission" date="2022-01" db="UniProtKB">
        <authorList>
            <consortium name="EnsemblPlants"/>
        </authorList>
    </citation>
    <scope>IDENTIFICATION</scope>
    <source>
        <strain evidence="5">subsp. vulgare</strain>
    </source>
</reference>
<dbReference type="Gramene" id="HORVU.MOREX.r2.7HG0533080.1">
    <property type="protein sequence ID" value="HORVU.MOREX.r2.7HG0533080.1"/>
    <property type="gene ID" value="HORVU.MOREX.r2.7HG0533080"/>
</dbReference>
<dbReference type="RefSeq" id="XP_044958596.1">
    <property type="nucleotide sequence ID" value="XM_045102661.1"/>
</dbReference>
<dbReference type="InterPro" id="IPR032861">
    <property type="entry name" value="TAXi_N"/>
</dbReference>
<dbReference type="Pfam" id="PF14543">
    <property type="entry name" value="TAXi_N"/>
    <property type="match status" value="1"/>
</dbReference>
<dbReference type="PANTHER" id="PTHR13683">
    <property type="entry name" value="ASPARTYL PROTEASES"/>
    <property type="match status" value="1"/>
</dbReference>
<dbReference type="GO" id="GO:0006508">
    <property type="term" value="P:proteolysis"/>
    <property type="evidence" value="ECO:0007669"/>
    <property type="project" value="InterPro"/>
</dbReference>
<dbReference type="PANTHER" id="PTHR13683:SF336">
    <property type="entry name" value="OS06G0121800 PROTEIN"/>
    <property type="match status" value="1"/>
</dbReference>
<organism evidence="5 6">
    <name type="scientific">Hordeum vulgare subsp. vulgare</name>
    <name type="common">Domesticated barley</name>
    <dbReference type="NCBI Taxonomy" id="112509"/>
    <lineage>
        <taxon>Eukaryota</taxon>
        <taxon>Viridiplantae</taxon>
        <taxon>Streptophyta</taxon>
        <taxon>Embryophyta</taxon>
        <taxon>Tracheophyta</taxon>
        <taxon>Spermatophyta</taxon>
        <taxon>Magnoliopsida</taxon>
        <taxon>Liliopsida</taxon>
        <taxon>Poales</taxon>
        <taxon>Poaceae</taxon>
        <taxon>BOP clade</taxon>
        <taxon>Pooideae</taxon>
        <taxon>Triticodae</taxon>
        <taxon>Triticeae</taxon>
        <taxon>Hordeinae</taxon>
        <taxon>Hordeum</taxon>
    </lineage>
</organism>
<dbReference type="GeneID" id="123409790"/>
<dbReference type="Gene3D" id="2.40.70.10">
    <property type="entry name" value="Acid Proteases"/>
    <property type="match status" value="2"/>
</dbReference>
<keyword evidence="6" id="KW-1185">Reference proteome</keyword>
<dbReference type="AlphaFoldDB" id="A0A8I7BD18"/>
<dbReference type="OrthoDB" id="633343at2759"/>
<proteinExistence type="inferred from homology"/>
<dbReference type="Gramene" id="HORVU.MOREX.r3.7HG0641640.1">
    <property type="protein sequence ID" value="HORVU.MOREX.r3.7HG0641640.1"/>
    <property type="gene ID" value="HORVU.MOREX.r3.7HG0641640"/>
</dbReference>
<evidence type="ECO:0000256" key="1">
    <source>
        <dbReference type="ARBA" id="ARBA00007447"/>
    </source>
</evidence>
<dbReference type="EnsemblPlants" id="HORVU.MOREX.r3.7HG0641640.1">
    <property type="protein sequence ID" value="HORVU.MOREX.r3.7HG0641640.1"/>
    <property type="gene ID" value="HORVU.MOREX.r3.7HG0641640"/>
</dbReference>
<reference evidence="6" key="1">
    <citation type="journal article" date="2012" name="Nature">
        <title>A physical, genetic and functional sequence assembly of the barley genome.</title>
        <authorList>
            <consortium name="The International Barley Genome Sequencing Consortium"/>
            <person name="Mayer K.F."/>
            <person name="Waugh R."/>
            <person name="Brown J.W."/>
            <person name="Schulman A."/>
            <person name="Langridge P."/>
            <person name="Platzer M."/>
            <person name="Fincher G.B."/>
            <person name="Muehlbauer G.J."/>
            <person name="Sato K."/>
            <person name="Close T.J."/>
            <person name="Wise R.P."/>
            <person name="Stein N."/>
        </authorList>
    </citation>
    <scope>NUCLEOTIDE SEQUENCE [LARGE SCALE GENOMIC DNA]</scope>
    <source>
        <strain evidence="6">cv. Morex</strain>
    </source>
</reference>
<dbReference type="InterPro" id="IPR021109">
    <property type="entry name" value="Peptidase_aspartic_dom_sf"/>
</dbReference>
<accession>A0A8I7BD18</accession>
<sequence length="475" mass="49523">MMCSLVVILLLSISSSVASHGAGAGSQRYHVVKTSHLEPESLCSGLKVAPSAEGTWVPLHRPFGPCSPSAGRAPAPTLLEMLRWDQVRTEYVRRKASGGAEDVLNPAKPRVLMSQTDFAVRSPFGVGSGSGSSAWIDADGDPTVVSQQTMAIDTTVDVPWIQCAPCPIPQCYPQRDPLFDPTTSSTAAAVRCGSPACRSLGPYGNGCSNRSANAECRYLIEYSDDRATAGTYMTDTLTISGTTAVRNFRFGCSHAVRGRFSDLTAGTMSLGGGAQSLLAQTARSLGNAFSYCVPQASASGFLSIGGPATTNSTTVFATTPLVRSAINPSLYLVRLQGIVVAGRRLGIPPVAFSAGAVMDSSAVITQLPPTAYRALRRAFRNAMRAYPRSGATGTLDTCYDFLGLTNVRVPAVSLVFGGGAVVVLDPPAVMIGGCLAFTATSSDLALGFIGNVQQQTHEVLYDVAAGGVGFRRGAC</sequence>
<reference evidence="5" key="2">
    <citation type="submission" date="2020-10" db="EMBL/GenBank/DDBJ databases">
        <authorList>
            <person name="Scholz U."/>
            <person name="Mascher M."/>
            <person name="Fiebig A."/>
        </authorList>
    </citation>
    <scope>NUCLEOTIDE SEQUENCE [LARGE SCALE GENOMIC DNA]</scope>
    <source>
        <strain evidence="5">cv. Morex</strain>
    </source>
</reference>
<dbReference type="Proteomes" id="UP000011116">
    <property type="component" value="Chromosome 7H"/>
</dbReference>
<dbReference type="SMR" id="A0A8I7BD18"/>
<evidence type="ECO:0000259" key="4">
    <source>
        <dbReference type="PROSITE" id="PS51767"/>
    </source>
</evidence>
<protein>
    <recommendedName>
        <fullName evidence="4">Peptidase A1 domain-containing protein</fullName>
    </recommendedName>
</protein>
<feature type="active site" evidence="2">
    <location>
        <position position="153"/>
    </location>
</feature>
<evidence type="ECO:0000256" key="2">
    <source>
        <dbReference type="PIRSR" id="PIRSR601461-1"/>
    </source>
</evidence>
<dbReference type="PROSITE" id="PS51767">
    <property type="entry name" value="PEPTIDASE_A1"/>
    <property type="match status" value="1"/>
</dbReference>
<dbReference type="FunFam" id="2.40.70.10:FF:000186">
    <property type="entry name" value="Os06g0119600 protein"/>
    <property type="match status" value="1"/>
</dbReference>
<keyword evidence="3" id="KW-0732">Signal</keyword>
<dbReference type="FunFam" id="2.40.70.10:FF:000013">
    <property type="entry name" value="Aspartyl protease AED1"/>
    <property type="match status" value="1"/>
</dbReference>
<gene>
    <name evidence="5" type="primary">LOC123409790</name>
</gene>
<dbReference type="InterPro" id="IPR001461">
    <property type="entry name" value="Aspartic_peptidase_A1"/>
</dbReference>
<dbReference type="InterPro" id="IPR032799">
    <property type="entry name" value="TAXi_C"/>
</dbReference>
<feature type="signal peptide" evidence="3">
    <location>
        <begin position="1"/>
        <end position="18"/>
    </location>
</feature>
<feature type="domain" description="Peptidase A1" evidence="4">
    <location>
        <begin position="135"/>
        <end position="471"/>
    </location>
</feature>